<reference evidence="5 6" key="1">
    <citation type="submission" date="2018-08" db="EMBL/GenBank/DDBJ databases">
        <title>Aphanomyces genome sequencing and annotation.</title>
        <authorList>
            <person name="Minardi D."/>
            <person name="Oidtmann B."/>
            <person name="Van Der Giezen M."/>
            <person name="Studholme D.J."/>
        </authorList>
    </citation>
    <scope>NUCLEOTIDE SEQUENCE [LARGE SCALE GENOMIC DNA]</scope>
    <source>
        <strain evidence="4 5">Da</strain>
        <strain evidence="3 6">Sv</strain>
    </source>
</reference>
<accession>A0A3R6XU01</accession>
<dbReference type="AlphaFoldDB" id="A0A3R6XU01"/>
<evidence type="ECO:0000256" key="1">
    <source>
        <dbReference type="SAM" id="Coils"/>
    </source>
</evidence>
<dbReference type="EMBL" id="QUTH01003530">
    <property type="protein sequence ID" value="RHZ18778.1"/>
    <property type="molecule type" value="Genomic_DNA"/>
</dbReference>
<dbReference type="EMBL" id="QUTG01003467">
    <property type="protein sequence ID" value="RHY91462.1"/>
    <property type="molecule type" value="Genomic_DNA"/>
</dbReference>
<organism evidence="3 6">
    <name type="scientific">Aphanomyces astaci</name>
    <name type="common">Crayfish plague agent</name>
    <dbReference type="NCBI Taxonomy" id="112090"/>
    <lineage>
        <taxon>Eukaryota</taxon>
        <taxon>Sar</taxon>
        <taxon>Stramenopiles</taxon>
        <taxon>Oomycota</taxon>
        <taxon>Saprolegniomycetes</taxon>
        <taxon>Saprolegniales</taxon>
        <taxon>Verrucalvaceae</taxon>
        <taxon>Aphanomyces</taxon>
    </lineage>
</organism>
<evidence type="ECO:0000256" key="2">
    <source>
        <dbReference type="SAM" id="SignalP"/>
    </source>
</evidence>
<dbReference type="Proteomes" id="UP000285712">
    <property type="component" value="Unassembled WGS sequence"/>
</dbReference>
<dbReference type="Proteomes" id="UP000285430">
    <property type="component" value="Unassembled WGS sequence"/>
</dbReference>
<dbReference type="VEuPathDB" id="FungiDB:H257_14028"/>
<keyword evidence="2" id="KW-0732">Signal</keyword>
<keyword evidence="1" id="KW-0175">Coiled coil</keyword>
<feature type="signal peptide" evidence="2">
    <location>
        <begin position="1"/>
        <end position="20"/>
    </location>
</feature>
<evidence type="ECO:0000313" key="3">
    <source>
        <dbReference type="EMBL" id="RHY91462.1"/>
    </source>
</evidence>
<gene>
    <name evidence="3" type="ORF">DYB35_004191</name>
    <name evidence="4" type="ORF">DYB37_004221</name>
</gene>
<comment type="caution">
    <text evidence="3">The sequence shown here is derived from an EMBL/GenBank/DDBJ whole genome shotgun (WGS) entry which is preliminary data.</text>
</comment>
<evidence type="ECO:0000313" key="6">
    <source>
        <dbReference type="Proteomes" id="UP000285712"/>
    </source>
</evidence>
<feature type="coiled-coil region" evidence="1">
    <location>
        <begin position="63"/>
        <end position="90"/>
    </location>
</feature>
<protein>
    <recommendedName>
        <fullName evidence="7">BZIP domain-containing protein</fullName>
    </recommendedName>
</protein>
<evidence type="ECO:0000313" key="4">
    <source>
        <dbReference type="EMBL" id="RHZ18778.1"/>
    </source>
</evidence>
<evidence type="ECO:0008006" key="7">
    <source>
        <dbReference type="Google" id="ProtNLM"/>
    </source>
</evidence>
<evidence type="ECO:0000313" key="5">
    <source>
        <dbReference type="Proteomes" id="UP000285430"/>
    </source>
</evidence>
<name>A0A3R6XU01_APHAT</name>
<sequence length="260" mass="29694">MCSVHHALLRLLARFILASTATTTLLPSNVRMALLAKDEKQIRRRLQCKMNMRCHRDRRKRSALQLEAAIDQLHRDVQQAQNRLAFYHSLPSPYDGPMAIVVEYNKLFSMYECGDVQVQFLRACFSPNFTANTVSLDGFIKFWQRAAPVYATPDNVLSILPIENDRIDMQVQLHTPLTRDVLGRVMRFDLDDESPDTIDALVATNTTISHVLTRTFFFTEDEATGRPQVTHSISVDDRYVQLGQLLEIARQSHTQSAETS</sequence>
<feature type="chain" id="PRO_5036092071" description="BZIP domain-containing protein" evidence="2">
    <location>
        <begin position="21"/>
        <end position="260"/>
    </location>
</feature>
<proteinExistence type="predicted"/>